<sequence length="183" mass="20763">MGFSRGMTLRKLRKIRLRDSAGFQLTKIASRVITPGLIFGCQYMGENQGIQYFSFKTNKKILQQEGGLSDEAVLWLITEQLNKKQEHCNIVLVDKNSFLDVTTIGVQSTQIVEPEKQEPSCDKFKEVLNSDSVEIVNCGEIGAQPTNSLYETLKVYDVRYNKRLSFTEYIGVQERLNGGRPLC</sequence>
<accession>A0A3R7D561</accession>
<proteinExistence type="predicted"/>
<name>A0A3R7D561_CLOSI</name>
<organism evidence="1 2">
    <name type="scientific">Clonorchis sinensis</name>
    <name type="common">Chinese liver fluke</name>
    <dbReference type="NCBI Taxonomy" id="79923"/>
    <lineage>
        <taxon>Eukaryota</taxon>
        <taxon>Metazoa</taxon>
        <taxon>Spiralia</taxon>
        <taxon>Lophotrochozoa</taxon>
        <taxon>Platyhelminthes</taxon>
        <taxon>Trematoda</taxon>
        <taxon>Digenea</taxon>
        <taxon>Opisthorchiida</taxon>
        <taxon>Opisthorchiata</taxon>
        <taxon>Opisthorchiidae</taxon>
        <taxon>Clonorchis</taxon>
    </lineage>
</organism>
<evidence type="ECO:0000313" key="2">
    <source>
        <dbReference type="Proteomes" id="UP000286415"/>
    </source>
</evidence>
<dbReference type="Proteomes" id="UP000286415">
    <property type="component" value="Unassembled WGS sequence"/>
</dbReference>
<keyword evidence="2" id="KW-1185">Reference proteome</keyword>
<reference evidence="1 2" key="1">
    <citation type="journal article" date="2018" name="Biotechnol. Adv.">
        <title>Improved genomic resources and new bioinformatic workflow for the carcinogenic parasite Clonorchis sinensis: Biotechnological implications.</title>
        <authorList>
            <person name="Wang D."/>
            <person name="Korhonen P.K."/>
            <person name="Gasser R.B."/>
            <person name="Young N.D."/>
        </authorList>
    </citation>
    <scope>NUCLEOTIDE SEQUENCE [LARGE SCALE GENOMIC DNA]</scope>
    <source>
        <strain evidence="1">Cs-k2</strain>
    </source>
</reference>
<comment type="caution">
    <text evidence="1">The sequence shown here is derived from an EMBL/GenBank/DDBJ whole genome shotgun (WGS) entry which is preliminary data.</text>
</comment>
<dbReference type="InParanoid" id="A0A3R7D561"/>
<dbReference type="AlphaFoldDB" id="A0A3R7D561"/>
<dbReference type="OrthoDB" id="10297175at2759"/>
<dbReference type="EMBL" id="NIRI02000077">
    <property type="protein sequence ID" value="KAG5440953.1"/>
    <property type="molecule type" value="Genomic_DNA"/>
</dbReference>
<gene>
    <name evidence="1" type="ORF">CSKR_109730</name>
</gene>
<protein>
    <submittedName>
        <fullName evidence="1">Uncharacterized protein</fullName>
    </submittedName>
</protein>
<reference evidence="1 2" key="2">
    <citation type="journal article" date="2021" name="Genomics">
        <title>High-quality reference genome for Clonorchis sinensis.</title>
        <authorList>
            <person name="Young N.D."/>
            <person name="Stroehlein A.J."/>
            <person name="Kinkar L."/>
            <person name="Wang T."/>
            <person name="Sohn W.M."/>
            <person name="Chang B.C.H."/>
            <person name="Kaur P."/>
            <person name="Weisz D."/>
            <person name="Dudchenko O."/>
            <person name="Aiden E.L."/>
            <person name="Korhonen P.K."/>
            <person name="Gasser R.B."/>
        </authorList>
    </citation>
    <scope>NUCLEOTIDE SEQUENCE [LARGE SCALE GENOMIC DNA]</scope>
    <source>
        <strain evidence="1">Cs-k2</strain>
    </source>
</reference>
<evidence type="ECO:0000313" key="1">
    <source>
        <dbReference type="EMBL" id="KAG5440953.1"/>
    </source>
</evidence>